<dbReference type="EMBL" id="JYDP01000008">
    <property type="protein sequence ID" value="KRZ17083.1"/>
    <property type="molecule type" value="Genomic_DNA"/>
</dbReference>
<comment type="caution">
    <text evidence="1">The sequence shown here is derived from an EMBL/GenBank/DDBJ whole genome shotgun (WGS) entry which is preliminary data.</text>
</comment>
<name>A0A0V1I2A9_9BILA</name>
<evidence type="ECO:0000313" key="2">
    <source>
        <dbReference type="Proteomes" id="UP000055024"/>
    </source>
</evidence>
<proteinExistence type="predicted"/>
<reference evidence="1 2" key="1">
    <citation type="submission" date="2015-01" db="EMBL/GenBank/DDBJ databases">
        <title>Evolution of Trichinella species and genotypes.</title>
        <authorList>
            <person name="Korhonen P.K."/>
            <person name="Edoardo P."/>
            <person name="Giuseppe L.R."/>
            <person name="Gasser R.B."/>
        </authorList>
    </citation>
    <scope>NUCLEOTIDE SEQUENCE [LARGE SCALE GENOMIC DNA]</scope>
    <source>
        <strain evidence="1">ISS1029</strain>
    </source>
</reference>
<protein>
    <submittedName>
        <fullName evidence="1">Uncharacterized protein</fullName>
    </submittedName>
</protein>
<dbReference type="Proteomes" id="UP000055024">
    <property type="component" value="Unassembled WGS sequence"/>
</dbReference>
<gene>
    <name evidence="1" type="ORF">T11_8301</name>
</gene>
<evidence type="ECO:0000313" key="1">
    <source>
        <dbReference type="EMBL" id="KRZ17083.1"/>
    </source>
</evidence>
<accession>A0A0V1I2A9</accession>
<dbReference type="AlphaFoldDB" id="A0A0V1I2A9"/>
<keyword evidence="2" id="KW-1185">Reference proteome</keyword>
<sequence>MKKEMKKVKNQNWFSNKKYDATKLVPTKLDRLSVNRLFDNRQQCQQYQRTLRWSDYRNNAKTKIPLFRITR</sequence>
<organism evidence="1 2">
    <name type="scientific">Trichinella zimbabwensis</name>
    <dbReference type="NCBI Taxonomy" id="268475"/>
    <lineage>
        <taxon>Eukaryota</taxon>
        <taxon>Metazoa</taxon>
        <taxon>Ecdysozoa</taxon>
        <taxon>Nematoda</taxon>
        <taxon>Enoplea</taxon>
        <taxon>Dorylaimia</taxon>
        <taxon>Trichinellida</taxon>
        <taxon>Trichinellidae</taxon>
        <taxon>Trichinella</taxon>
    </lineage>
</organism>